<keyword evidence="5" id="KW-1185">Reference proteome</keyword>
<feature type="region of interest" description="Disordered" evidence="2">
    <location>
        <begin position="159"/>
        <end position="179"/>
    </location>
</feature>
<evidence type="ECO:0000313" key="5">
    <source>
        <dbReference type="Proteomes" id="UP001501251"/>
    </source>
</evidence>
<feature type="region of interest" description="Disordered" evidence="2">
    <location>
        <begin position="1"/>
        <end position="22"/>
    </location>
</feature>
<evidence type="ECO:0000256" key="2">
    <source>
        <dbReference type="SAM" id="MobiDB-lite"/>
    </source>
</evidence>
<dbReference type="InterPro" id="IPR057023">
    <property type="entry name" value="PTP-SAK"/>
</dbReference>
<evidence type="ECO:0000259" key="3">
    <source>
        <dbReference type="PROSITE" id="PS50056"/>
    </source>
</evidence>
<evidence type="ECO:0000313" key="4">
    <source>
        <dbReference type="EMBL" id="GAA4205555.1"/>
    </source>
</evidence>
<dbReference type="InterPro" id="IPR000387">
    <property type="entry name" value="Tyr_Pase_dom"/>
</dbReference>
<dbReference type="Pfam" id="PF22784">
    <property type="entry name" value="PTP-SAK"/>
    <property type="match status" value="1"/>
</dbReference>
<evidence type="ECO:0000256" key="1">
    <source>
        <dbReference type="ARBA" id="ARBA00022801"/>
    </source>
</evidence>
<proteinExistence type="predicted"/>
<feature type="compositionally biased region" description="Basic and acidic residues" evidence="2">
    <location>
        <begin position="166"/>
        <end position="179"/>
    </location>
</feature>
<dbReference type="RefSeq" id="WP_344922128.1">
    <property type="nucleotide sequence ID" value="NZ_BAABAQ010000015.1"/>
</dbReference>
<organism evidence="4 5">
    <name type="scientific">Streptosporangium oxazolinicum</name>
    <dbReference type="NCBI Taxonomy" id="909287"/>
    <lineage>
        <taxon>Bacteria</taxon>
        <taxon>Bacillati</taxon>
        <taxon>Actinomycetota</taxon>
        <taxon>Actinomycetes</taxon>
        <taxon>Streptosporangiales</taxon>
        <taxon>Streptosporangiaceae</taxon>
        <taxon>Streptosporangium</taxon>
    </lineage>
</organism>
<dbReference type="Proteomes" id="UP001501251">
    <property type="component" value="Unassembled WGS sequence"/>
</dbReference>
<protein>
    <submittedName>
        <fullName evidence="4">Protein-tyrosine phosphatase family protein</fullName>
    </submittedName>
</protein>
<keyword evidence="1" id="KW-0378">Hydrolase</keyword>
<dbReference type="Gene3D" id="3.90.190.10">
    <property type="entry name" value="Protein tyrosine phosphatase superfamily"/>
    <property type="match status" value="1"/>
</dbReference>
<gene>
    <name evidence="4" type="ORF">GCM10022252_66290</name>
</gene>
<reference evidence="5" key="1">
    <citation type="journal article" date="2019" name="Int. J. Syst. Evol. Microbiol.">
        <title>The Global Catalogue of Microorganisms (GCM) 10K type strain sequencing project: providing services to taxonomists for standard genome sequencing and annotation.</title>
        <authorList>
            <consortium name="The Broad Institute Genomics Platform"/>
            <consortium name="The Broad Institute Genome Sequencing Center for Infectious Disease"/>
            <person name="Wu L."/>
            <person name="Ma J."/>
        </authorList>
    </citation>
    <scope>NUCLEOTIDE SEQUENCE [LARGE SCALE GENOMIC DNA]</scope>
    <source>
        <strain evidence="5">JCM 17388</strain>
    </source>
</reference>
<name>A0ABP8BFR0_9ACTN</name>
<dbReference type="PROSITE" id="PS50056">
    <property type="entry name" value="TYR_PHOSPHATASE_2"/>
    <property type="match status" value="1"/>
</dbReference>
<dbReference type="EMBL" id="BAABAQ010000015">
    <property type="protein sequence ID" value="GAA4205555.1"/>
    <property type="molecule type" value="Genomic_DNA"/>
</dbReference>
<feature type="domain" description="Tyrosine specific protein phosphatases" evidence="3">
    <location>
        <begin position="87"/>
        <end position="142"/>
    </location>
</feature>
<dbReference type="SUPFAM" id="SSF52799">
    <property type="entry name" value="(Phosphotyrosine protein) phosphatases II"/>
    <property type="match status" value="1"/>
</dbReference>
<sequence>MLDPEDGAATGPVAGPVSEPPLVGALRLPDGSWIRGRGLRRPPPEGPTPGFGLYLGSDRLRRRHEGELRWPHAWIQWPDFLLPRDHDLAVRRIRALHERALAGTAVEVACGGGVGRTGTVVACLAVLAGLAPADAVAWTREHHHHRAVETPWQRRWVLRFPPSPHPDPRDRDADPGTSR</sequence>
<comment type="caution">
    <text evidence="4">The sequence shown here is derived from an EMBL/GenBank/DDBJ whole genome shotgun (WGS) entry which is preliminary data.</text>
</comment>
<accession>A0ABP8BFR0</accession>
<dbReference type="InterPro" id="IPR029021">
    <property type="entry name" value="Prot-tyrosine_phosphatase-like"/>
</dbReference>